<dbReference type="RefSeq" id="WP_126812973.1">
    <property type="nucleotide sequence ID" value="NZ_NGKC01000004.1"/>
</dbReference>
<name>A0A430AXV3_9ENTE</name>
<proteinExistence type="predicted"/>
<keyword evidence="3" id="KW-0067">ATP-binding</keyword>
<dbReference type="EMBL" id="NGKC01000004">
    <property type="protein sequence ID" value="RSU12875.1"/>
    <property type="molecule type" value="Genomic_DNA"/>
</dbReference>
<sequence>MITCEHMTKKYGRKTVVEDLSFDVKKGEVFALLGANGAGKTTTIKILLGLAAATSGRAEVDDGLSIGFSPESPYFPSFLTGREVLRYYGKLSGLSNKKLNAVIPQLLSEVGLEDDKVIVKYYSKGMLQRLSLAQSLLGEPQLLVLDEPTSGLDALGRLEVLTLISRMKAKDITVVFNSHILDDIERVCDRGIILKKGRLVSEWEKGITAPDKTLEQYFIESLQEEE</sequence>
<feature type="domain" description="ABC transporter" evidence="4">
    <location>
        <begin position="2"/>
        <end position="221"/>
    </location>
</feature>
<dbReference type="InterPro" id="IPR017871">
    <property type="entry name" value="ABC_transporter-like_CS"/>
</dbReference>
<dbReference type="InterPro" id="IPR003439">
    <property type="entry name" value="ABC_transporter-like_ATP-bd"/>
</dbReference>
<dbReference type="InterPro" id="IPR003593">
    <property type="entry name" value="AAA+_ATPase"/>
</dbReference>
<dbReference type="GO" id="GO:0005524">
    <property type="term" value="F:ATP binding"/>
    <property type="evidence" value="ECO:0007669"/>
    <property type="project" value="UniProtKB-KW"/>
</dbReference>
<dbReference type="SMART" id="SM00382">
    <property type="entry name" value="AAA"/>
    <property type="match status" value="1"/>
</dbReference>
<evidence type="ECO:0000313" key="6">
    <source>
        <dbReference type="Proteomes" id="UP000286773"/>
    </source>
</evidence>
<protein>
    <recommendedName>
        <fullName evidence="4">ABC transporter domain-containing protein</fullName>
    </recommendedName>
</protein>
<comment type="caution">
    <text evidence="5">The sequence shown here is derived from an EMBL/GenBank/DDBJ whole genome shotgun (WGS) entry which is preliminary data.</text>
</comment>
<keyword evidence="2" id="KW-0547">Nucleotide-binding</keyword>
<dbReference type="PANTHER" id="PTHR42939:SF1">
    <property type="entry name" value="ABC TRANSPORTER ATP-BINDING PROTEIN ALBC-RELATED"/>
    <property type="match status" value="1"/>
</dbReference>
<dbReference type="CDD" id="cd03230">
    <property type="entry name" value="ABC_DR_subfamily_A"/>
    <property type="match status" value="1"/>
</dbReference>
<dbReference type="Pfam" id="PF00005">
    <property type="entry name" value="ABC_tran"/>
    <property type="match status" value="1"/>
</dbReference>
<dbReference type="OrthoDB" id="9804819at2"/>
<dbReference type="InterPro" id="IPR051782">
    <property type="entry name" value="ABC_Transporter_VariousFunc"/>
</dbReference>
<dbReference type="Gene3D" id="3.40.50.300">
    <property type="entry name" value="P-loop containing nucleotide triphosphate hydrolases"/>
    <property type="match status" value="1"/>
</dbReference>
<dbReference type="SUPFAM" id="SSF52540">
    <property type="entry name" value="P-loop containing nucleoside triphosphate hydrolases"/>
    <property type="match status" value="1"/>
</dbReference>
<dbReference type="InterPro" id="IPR027417">
    <property type="entry name" value="P-loop_NTPase"/>
</dbReference>
<dbReference type="PANTHER" id="PTHR42939">
    <property type="entry name" value="ABC TRANSPORTER ATP-BINDING PROTEIN ALBC-RELATED"/>
    <property type="match status" value="1"/>
</dbReference>
<keyword evidence="1" id="KW-0813">Transport</keyword>
<dbReference type="GO" id="GO:0016887">
    <property type="term" value="F:ATP hydrolysis activity"/>
    <property type="evidence" value="ECO:0007669"/>
    <property type="project" value="InterPro"/>
</dbReference>
<gene>
    <name evidence="5" type="ORF">CBF27_04875</name>
</gene>
<dbReference type="Proteomes" id="UP000286773">
    <property type="component" value="Unassembled WGS sequence"/>
</dbReference>
<evidence type="ECO:0000256" key="3">
    <source>
        <dbReference type="ARBA" id="ARBA00022840"/>
    </source>
</evidence>
<evidence type="ECO:0000313" key="5">
    <source>
        <dbReference type="EMBL" id="RSU12875.1"/>
    </source>
</evidence>
<dbReference type="PROSITE" id="PS00211">
    <property type="entry name" value="ABC_TRANSPORTER_1"/>
    <property type="match status" value="1"/>
</dbReference>
<evidence type="ECO:0000256" key="2">
    <source>
        <dbReference type="ARBA" id="ARBA00022741"/>
    </source>
</evidence>
<accession>A0A430AXV3</accession>
<reference evidence="5 6" key="1">
    <citation type="submission" date="2017-05" db="EMBL/GenBank/DDBJ databases">
        <title>Vagococcus spp. assemblies.</title>
        <authorList>
            <person name="Gulvik C.A."/>
        </authorList>
    </citation>
    <scope>NUCLEOTIDE SEQUENCE [LARGE SCALE GENOMIC DNA]</scope>
    <source>
        <strain evidence="5 6">LMG 24798</strain>
    </source>
</reference>
<organism evidence="5 6">
    <name type="scientific">Vagococcus acidifermentans</name>
    <dbReference type="NCBI Taxonomy" id="564710"/>
    <lineage>
        <taxon>Bacteria</taxon>
        <taxon>Bacillati</taxon>
        <taxon>Bacillota</taxon>
        <taxon>Bacilli</taxon>
        <taxon>Lactobacillales</taxon>
        <taxon>Enterococcaceae</taxon>
        <taxon>Vagococcus</taxon>
    </lineage>
</organism>
<dbReference type="AlphaFoldDB" id="A0A430AXV3"/>
<keyword evidence="6" id="KW-1185">Reference proteome</keyword>
<dbReference type="PROSITE" id="PS50893">
    <property type="entry name" value="ABC_TRANSPORTER_2"/>
    <property type="match status" value="1"/>
</dbReference>
<evidence type="ECO:0000256" key="1">
    <source>
        <dbReference type="ARBA" id="ARBA00022448"/>
    </source>
</evidence>
<evidence type="ECO:0000259" key="4">
    <source>
        <dbReference type="PROSITE" id="PS50893"/>
    </source>
</evidence>